<evidence type="ECO:0000313" key="4">
    <source>
        <dbReference type="EMBL" id="GIG10780.1"/>
    </source>
</evidence>
<dbReference type="SUPFAM" id="SSF52540">
    <property type="entry name" value="P-loop containing nucleoside triphosphate hydrolases"/>
    <property type="match status" value="1"/>
</dbReference>
<dbReference type="PANTHER" id="PTHR10887">
    <property type="entry name" value="DNA2/NAM7 HELICASE FAMILY"/>
    <property type="match status" value="1"/>
</dbReference>
<organism evidence="4 5">
    <name type="scientific">Catellatospora coxensis</name>
    <dbReference type="NCBI Taxonomy" id="310354"/>
    <lineage>
        <taxon>Bacteria</taxon>
        <taxon>Bacillati</taxon>
        <taxon>Actinomycetota</taxon>
        <taxon>Actinomycetes</taxon>
        <taxon>Micromonosporales</taxon>
        <taxon>Micromonosporaceae</taxon>
        <taxon>Catellatospora</taxon>
    </lineage>
</organism>
<evidence type="ECO:0000259" key="2">
    <source>
        <dbReference type="Pfam" id="PF13086"/>
    </source>
</evidence>
<evidence type="ECO:0000256" key="1">
    <source>
        <dbReference type="SAM" id="Coils"/>
    </source>
</evidence>
<feature type="coiled-coil region" evidence="1">
    <location>
        <begin position="801"/>
        <end position="831"/>
    </location>
</feature>
<reference evidence="4 5" key="1">
    <citation type="submission" date="2021-01" db="EMBL/GenBank/DDBJ databases">
        <title>Whole genome shotgun sequence of Catellatospora coxensis NBRC 107359.</title>
        <authorList>
            <person name="Komaki H."/>
            <person name="Tamura T."/>
        </authorList>
    </citation>
    <scope>NUCLEOTIDE SEQUENCE [LARGE SCALE GENOMIC DNA]</scope>
    <source>
        <strain evidence="4 5">NBRC 107359</strain>
    </source>
</reference>
<evidence type="ECO:0008006" key="6">
    <source>
        <dbReference type="Google" id="ProtNLM"/>
    </source>
</evidence>
<feature type="domain" description="DNA2/NAM7 helicase helicase" evidence="2">
    <location>
        <begin position="797"/>
        <end position="951"/>
    </location>
</feature>
<feature type="domain" description="DNA2/NAM7 helicase helicase" evidence="2">
    <location>
        <begin position="325"/>
        <end position="530"/>
    </location>
</feature>
<dbReference type="InterPro" id="IPR047187">
    <property type="entry name" value="SF1_C_Upf1"/>
</dbReference>
<name>A0A8J3LA11_9ACTN</name>
<dbReference type="PANTHER" id="PTHR10887:SF495">
    <property type="entry name" value="HELICASE SENATAXIN ISOFORM X1-RELATED"/>
    <property type="match status" value="1"/>
</dbReference>
<dbReference type="InterPro" id="IPR027417">
    <property type="entry name" value="P-loop_NTPase"/>
</dbReference>
<keyword evidence="5" id="KW-1185">Reference proteome</keyword>
<dbReference type="EMBL" id="BONI01000100">
    <property type="protein sequence ID" value="GIG10780.1"/>
    <property type="molecule type" value="Genomic_DNA"/>
</dbReference>
<comment type="caution">
    <text evidence="4">The sequence shown here is derived from an EMBL/GenBank/DDBJ whole genome shotgun (WGS) entry which is preliminary data.</text>
</comment>
<dbReference type="Gene3D" id="3.40.50.300">
    <property type="entry name" value="P-loop containing nucleotide triphosphate hydrolases"/>
    <property type="match status" value="3"/>
</dbReference>
<dbReference type="InterPro" id="IPR045055">
    <property type="entry name" value="DNA2/NAM7-like"/>
</dbReference>
<proteinExistence type="predicted"/>
<dbReference type="Proteomes" id="UP000630887">
    <property type="component" value="Unassembled WGS sequence"/>
</dbReference>
<gene>
    <name evidence="4" type="ORF">Cco03nite_74800</name>
</gene>
<dbReference type="Pfam" id="PF13087">
    <property type="entry name" value="AAA_12"/>
    <property type="match status" value="1"/>
</dbReference>
<dbReference type="CDD" id="cd18808">
    <property type="entry name" value="SF1_C_Upf1"/>
    <property type="match status" value="1"/>
</dbReference>
<protein>
    <recommendedName>
        <fullName evidence="6">AAA domain-containing protein</fullName>
    </recommendedName>
</protein>
<dbReference type="InterPro" id="IPR041677">
    <property type="entry name" value="DNA2/NAM7_AAA_11"/>
</dbReference>
<dbReference type="InterPro" id="IPR041679">
    <property type="entry name" value="DNA2/NAM7-like_C"/>
</dbReference>
<sequence>MQEGLLSPAHSWQDAIGALEIPSLDLSYYPSNRSMTPDFVAEVEHDLAGVLWIHQPRPDDNPDVFRLGGDRFELRVVQKVSRGGAVVAVVLNVDPAESVPRKIDRLAPRRVTLREIRAENPCHLQALLADARRHSRRVNDDRRRGLDGTAAVRRHGNLHNDVRRQYGDLRALIDLMQQRPQPAEQTFRGEVQGDVPDRRRRGPTTFTVKVDGPVDDLSFKRVQIVRENGELYITRTVRCRADTVTVVEPQGWTTRKGEPVRLELVKPFGMRQNAQALQDFLAGKVEGSWEDLARLLCRQRGLSVPGVTSWPESFFCDLDDDVPVLDDTQRAAVAGAVASPHAFLIQGPPGTGKSEVICETVRQLVARGERVLLLAPTHVAVDEVLSRVGDKPGIRPLRITFDDDKVDPRLHGYLPANIGVEFTERMLRRPDRGRGRQWADELATVSERLEVMDLHRVAQHRLMQSSSRAGAARKRAALLVGELTEHTAYAGRSEADARATVEAWQRGLASARQGEEAAANEHAAVRATLTALLTGLRATARELREAITTAADAATARDRAEAALPRWERGLAAKQRTTQDDIGRAAYYLERARVAYSAAAGRERTVRADLERAVAEQTGLGRLAEVLGFGTVAQHRTDLTILQDEMRKQAANTAAADRALTAGQAQLTRLAAEERTVRPRLENDRRLTLAAAYEADHRRDAALGAFYTASADVNTGTFSSWEEYRNLTERIETAISRVWDSGSQRGYPKTGLAVLDDHLDRLGGARRAADRASRRVVEHTEGLTAAVRAEEETTQWNAAQATLLTHELAIAEQETREYEEQQSEATADRDRYAERLPAKPSLPMRQALERRKQVLPHLADLESQWTELISDLADEQLVDDIQSSLIRATNLVCATTTGIVGRGSQWVKHTDYDTLIVDESSRVTESEFLIGAVKARRWVLVGDEHQLPPHVDQADEFFLHALTALHRVERKAAPSLQQAVEDLAAYWDQQEDSHEFRVNSVIEVAEGLLANDQWALTFRSRFAEAYDRFVTARKPDRDPDLALLTAMLRYLVQSLFQRAVRDCPGGLRQPLLYQRRMIEPLARIVRDPVYGGAYLTPPPEEHGVRPLITNGTLSRPAVFFDTSRYRDATDTPVGHGFVNEREQKAVQALCRLYNDELATEPGAQPVSVSVLAFYRAQAQALRKQLTAAEFPMLRWEVIDVIDRIQGQQADLVILSFTRAAGNRVGPRYGQWLKDLRRLNVACTRARRGLALVGHADTLRQIAGSGQARRTPATAFYDNLFTLVDDDAVFLRLHSL</sequence>
<feature type="domain" description="DNA2/NAM7 helicase-like C-terminal" evidence="3">
    <location>
        <begin position="1053"/>
        <end position="1255"/>
    </location>
</feature>
<dbReference type="Pfam" id="PF13086">
    <property type="entry name" value="AAA_11"/>
    <property type="match status" value="2"/>
</dbReference>
<dbReference type="GO" id="GO:0004386">
    <property type="term" value="F:helicase activity"/>
    <property type="evidence" value="ECO:0007669"/>
    <property type="project" value="InterPro"/>
</dbReference>
<evidence type="ECO:0000313" key="5">
    <source>
        <dbReference type="Proteomes" id="UP000630887"/>
    </source>
</evidence>
<dbReference type="RefSeq" id="WP_203698742.1">
    <property type="nucleotide sequence ID" value="NZ_BAAALC010000015.1"/>
</dbReference>
<accession>A0A8J3LA11</accession>
<keyword evidence="1" id="KW-0175">Coiled coil</keyword>
<evidence type="ECO:0000259" key="3">
    <source>
        <dbReference type="Pfam" id="PF13087"/>
    </source>
</evidence>